<dbReference type="InterPro" id="IPR055596">
    <property type="entry name" value="DUF7172"/>
</dbReference>
<keyword evidence="3" id="KW-1185">Reference proteome</keyword>
<dbReference type="GeneID" id="40102501"/>
<feature type="domain" description="DUF7172" evidence="1">
    <location>
        <begin position="21"/>
        <end position="216"/>
    </location>
</feature>
<accession>A0A2U8UKN8</accession>
<proteinExistence type="predicted"/>
<dbReference type="KEGG" id="vg:40102501"/>
<reference evidence="3" key="1">
    <citation type="submission" date="2018-03" db="EMBL/GenBank/DDBJ databases">
        <authorList>
            <person name="Keele B.F."/>
        </authorList>
    </citation>
    <scope>NUCLEOTIDE SEQUENCE [LARGE SCALE GENOMIC DNA]</scope>
</reference>
<evidence type="ECO:0000313" key="2">
    <source>
        <dbReference type="EMBL" id="AWN04237.1"/>
    </source>
</evidence>
<evidence type="ECO:0000259" key="1">
    <source>
        <dbReference type="Pfam" id="PF23787"/>
    </source>
</evidence>
<evidence type="ECO:0000313" key="3">
    <source>
        <dbReference type="Proteomes" id="UP000246591"/>
    </source>
</evidence>
<dbReference type="Proteomes" id="UP000246591">
    <property type="component" value="Segment"/>
</dbReference>
<name>A0A2U8UKN8_9CAUD</name>
<dbReference type="Pfam" id="PF23787">
    <property type="entry name" value="DUF7172"/>
    <property type="match status" value="1"/>
</dbReference>
<organism evidence="2 3">
    <name type="scientific">Gordonia phage Sour</name>
    <dbReference type="NCBI Taxonomy" id="2182349"/>
    <lineage>
        <taxon>Viruses</taxon>
        <taxon>Duplodnaviria</taxon>
        <taxon>Heunggongvirae</taxon>
        <taxon>Uroviricota</taxon>
        <taxon>Caudoviricetes</taxon>
        <taxon>Sourvirus</taxon>
        <taxon>Sourvirus sour</taxon>
    </lineage>
</organism>
<dbReference type="EMBL" id="MH153810">
    <property type="protein sequence ID" value="AWN04237.1"/>
    <property type="molecule type" value="Genomic_DNA"/>
</dbReference>
<gene>
    <name evidence="2" type="primary">36</name>
    <name evidence="2" type="ORF">PBI_SOUR_36</name>
</gene>
<dbReference type="RefSeq" id="YP_009625607.1">
    <property type="nucleotide sequence ID" value="NC_042132.1"/>
</dbReference>
<protein>
    <recommendedName>
        <fullName evidence="1">DUF7172 domain-containing protein</fullName>
    </recommendedName>
</protein>
<sequence length="217" mass="23037">MTISDDGPVIPFTIGGSGTTSCVDPNHFDATDGVVSPQPWMQWRQVRSAISASVSGSYPPNGGGAKNDLLQVIEARWTNNSPIAQQVYGLVTRGGAFLALQARSRAYLVMRHGLAQGSASPAVEEVSRFGGGIDIGTAGSKVPYAVAEQRQSSRTLPLMPHLTGWTELAPGASITGRVELRFVSDFWENLALESDEGSEASYITGDTRLDLFAVPVL</sequence>